<proteinExistence type="predicted"/>
<sequence length="142" mass="15924">MNLQMIMIDFRSIYIMPSDAKKKREQKKKEAAKAKQGGGKKEANEKELQPKEKGTTNSTKNSRETTPLQNGTANGVDKLSAEEILCRKLEEDMKIASEARSCTGVLGIHPRARDIKIDNFSITFHGAEMLQDTKVELNCGRR</sequence>
<protein>
    <submittedName>
        <fullName evidence="2">ATP-binding cassette sub-family F member 2</fullName>
    </submittedName>
</protein>
<keyword evidence="2" id="KW-0547">Nucleotide-binding</keyword>
<name>A0A8J8WAA1_CHIOP</name>
<evidence type="ECO:0000313" key="2">
    <source>
        <dbReference type="EMBL" id="KAG0696703.1"/>
    </source>
</evidence>
<reference evidence="2" key="1">
    <citation type="submission" date="2020-07" db="EMBL/GenBank/DDBJ databases">
        <title>The High-quality genome of the commercially important snow crab, Chionoecetes opilio.</title>
        <authorList>
            <person name="Jeong J.-H."/>
            <person name="Ryu S."/>
        </authorList>
    </citation>
    <scope>NUCLEOTIDE SEQUENCE</scope>
    <source>
        <strain evidence="2">MADBK_172401_WGS</strain>
        <tissue evidence="2">Digestive gland</tissue>
    </source>
</reference>
<feature type="compositionally biased region" description="Basic and acidic residues" evidence="1">
    <location>
        <begin position="19"/>
        <end position="54"/>
    </location>
</feature>
<dbReference type="EMBL" id="JACEEZ010025862">
    <property type="protein sequence ID" value="KAG0696703.1"/>
    <property type="molecule type" value="Genomic_DNA"/>
</dbReference>
<keyword evidence="2" id="KW-0067">ATP-binding</keyword>
<keyword evidence="3" id="KW-1185">Reference proteome</keyword>
<organism evidence="2 3">
    <name type="scientific">Chionoecetes opilio</name>
    <name type="common">Atlantic snow crab</name>
    <name type="synonym">Cancer opilio</name>
    <dbReference type="NCBI Taxonomy" id="41210"/>
    <lineage>
        <taxon>Eukaryota</taxon>
        <taxon>Metazoa</taxon>
        <taxon>Ecdysozoa</taxon>
        <taxon>Arthropoda</taxon>
        <taxon>Crustacea</taxon>
        <taxon>Multicrustacea</taxon>
        <taxon>Malacostraca</taxon>
        <taxon>Eumalacostraca</taxon>
        <taxon>Eucarida</taxon>
        <taxon>Decapoda</taxon>
        <taxon>Pleocyemata</taxon>
        <taxon>Brachyura</taxon>
        <taxon>Eubrachyura</taxon>
        <taxon>Majoidea</taxon>
        <taxon>Majidae</taxon>
        <taxon>Chionoecetes</taxon>
    </lineage>
</organism>
<comment type="caution">
    <text evidence="2">The sequence shown here is derived from an EMBL/GenBank/DDBJ whole genome shotgun (WGS) entry which is preliminary data.</text>
</comment>
<feature type="compositionally biased region" description="Polar residues" evidence="1">
    <location>
        <begin position="55"/>
        <end position="73"/>
    </location>
</feature>
<evidence type="ECO:0000313" key="3">
    <source>
        <dbReference type="Proteomes" id="UP000770661"/>
    </source>
</evidence>
<feature type="region of interest" description="Disordered" evidence="1">
    <location>
        <begin position="17"/>
        <end position="75"/>
    </location>
</feature>
<evidence type="ECO:0000256" key="1">
    <source>
        <dbReference type="SAM" id="MobiDB-lite"/>
    </source>
</evidence>
<dbReference type="GO" id="GO:0005524">
    <property type="term" value="F:ATP binding"/>
    <property type="evidence" value="ECO:0007669"/>
    <property type="project" value="UniProtKB-KW"/>
</dbReference>
<gene>
    <name evidence="2" type="primary">ABCF2_0</name>
    <name evidence="2" type="ORF">GWK47_026442</name>
</gene>
<dbReference type="Proteomes" id="UP000770661">
    <property type="component" value="Unassembled WGS sequence"/>
</dbReference>
<dbReference type="AlphaFoldDB" id="A0A8J8WAA1"/>
<dbReference type="OrthoDB" id="2110130at2759"/>
<accession>A0A8J8WAA1</accession>